<dbReference type="SUPFAM" id="SSF52540">
    <property type="entry name" value="P-loop containing nucleoside triphosphate hydrolases"/>
    <property type="match status" value="1"/>
</dbReference>
<organism evidence="1">
    <name type="scientific">Darwinula stevensoni</name>
    <dbReference type="NCBI Taxonomy" id="69355"/>
    <lineage>
        <taxon>Eukaryota</taxon>
        <taxon>Metazoa</taxon>
        <taxon>Ecdysozoa</taxon>
        <taxon>Arthropoda</taxon>
        <taxon>Crustacea</taxon>
        <taxon>Oligostraca</taxon>
        <taxon>Ostracoda</taxon>
        <taxon>Podocopa</taxon>
        <taxon>Podocopida</taxon>
        <taxon>Darwinulocopina</taxon>
        <taxon>Darwinuloidea</taxon>
        <taxon>Darwinulidae</taxon>
        <taxon>Darwinula</taxon>
    </lineage>
</organism>
<dbReference type="AlphaFoldDB" id="A0A7R8XKS9"/>
<keyword evidence="2" id="KW-1185">Reference proteome</keyword>
<name>A0A7R8XKS9_9CRUS</name>
<dbReference type="Gene3D" id="3.40.50.300">
    <property type="entry name" value="P-loop containing nucleotide triphosphate hydrolases"/>
    <property type="match status" value="1"/>
</dbReference>
<evidence type="ECO:0000313" key="1">
    <source>
        <dbReference type="EMBL" id="CAD7247839.1"/>
    </source>
</evidence>
<accession>A0A7R8XKS9</accession>
<dbReference type="EMBL" id="CAJPEV010001604">
    <property type="protein sequence ID" value="CAG0893475.1"/>
    <property type="molecule type" value="Genomic_DNA"/>
</dbReference>
<evidence type="ECO:0000313" key="2">
    <source>
        <dbReference type="Proteomes" id="UP000677054"/>
    </source>
</evidence>
<dbReference type="InterPro" id="IPR027417">
    <property type="entry name" value="P-loop_NTPase"/>
</dbReference>
<dbReference type="Proteomes" id="UP000677054">
    <property type="component" value="Unassembled WGS sequence"/>
</dbReference>
<dbReference type="EMBL" id="LR901121">
    <property type="protein sequence ID" value="CAD7247839.1"/>
    <property type="molecule type" value="Genomic_DNA"/>
</dbReference>
<proteinExistence type="predicted"/>
<dbReference type="OrthoDB" id="8177873at2759"/>
<reference evidence="1" key="1">
    <citation type="submission" date="2020-11" db="EMBL/GenBank/DDBJ databases">
        <authorList>
            <person name="Tran Van P."/>
        </authorList>
    </citation>
    <scope>NUCLEOTIDE SEQUENCE</scope>
</reference>
<sequence>MTTQKLNSIAEDKLEVLVNGPKYGVFKGVAGTGKTWLLQEKIRHIVMSWFSQGPDPEKDEKILFICGTPLLASRLRDILPDVLLKSAMDVLSKWIGKTDVKNKKRRHSILKDMDVIFKTQKPQFDHIFVDEAEDLCLYYNDLWWTSLHSLRNGGGGYFWQAYDPLYLTNTPDSLKKEVEGAHSLLTVYRNPGSVFRAWATGNFSLMRDCDLINSGIGDPWYNREEIRLGHDIQGPKVEKFRATSSCLSKKIQCILRDEFGRGTYVGDIVVLFADHGDFYVHGERLRREMQDEAGKSYTGSVAVELAGSFKGREAAIVFLIVNGKARRRNEFYLGASRCAYYLIIFEMEASKEDDKAGEKKLLEIISKLLPGDAPRESQVALENEWRRSYLMESLDEQ</sequence>
<protein>
    <submittedName>
        <fullName evidence="1">Uncharacterized protein</fullName>
    </submittedName>
</protein>
<gene>
    <name evidence="1" type="ORF">DSTB1V02_LOCUS7664</name>
</gene>